<sequence length="505" mass="53540">MVLPMQTATSEVIVEAGERGGFEAGCFVQSPEPVSYFHISVRRCHPGGGEGRVQPRKAPPRPLLAPKDVWRYEIPSAEWSLLPPVSPPFYDPEPSASNCSTVAICIGSTIFGSLPDGTFASFDTSSRKWTLLAQLDTPLSGSTAFSLNGNAYFVGYWAQWVATSASTQVYNPTSNAWTMGPDYPHTINAAGSAVIGDVALQADSWDVVPEGLKNPAGREYPCLAAWNETLVLWGGYNQAKIYTDRNMSDPGIWTFASGSWAVHPSNLAPDALAPTQTILPTCSVVGSVMYIWTSFNQTTGTIPYGLLHKLNLTDMTWISGPNIRTSMSYGTATAAASSSRSGSQSSRSALFVAVAIGGSIIVAVVVVTQLAIRYRSESKTRSTQQSAASPPQIGAATVSTRTLPAADARDSSVAPMYDGDIEAVPQRADAIVDVKPSPKVYRALSGFKPRLSDEAGLKLGDQIVIESVQAGGWAMILNLTTMESGLAPLAAIDAGKDFSRGSGEV</sequence>
<feature type="region of interest" description="Disordered" evidence="1">
    <location>
        <begin position="378"/>
        <end position="401"/>
    </location>
</feature>
<proteinExistence type="predicted"/>
<dbReference type="SUPFAM" id="SSF50044">
    <property type="entry name" value="SH3-domain"/>
    <property type="match status" value="1"/>
</dbReference>
<accession>A0A4P9W9Q5</accession>
<protein>
    <recommendedName>
        <fullName evidence="5">SH3 domain-containing protein</fullName>
    </recommendedName>
</protein>
<evidence type="ECO:0000313" key="4">
    <source>
        <dbReference type="Proteomes" id="UP000269721"/>
    </source>
</evidence>
<gene>
    <name evidence="3" type="ORF">BDK51DRAFT_34767</name>
</gene>
<feature type="transmembrane region" description="Helical" evidence="2">
    <location>
        <begin position="349"/>
        <end position="372"/>
    </location>
</feature>
<evidence type="ECO:0000256" key="1">
    <source>
        <dbReference type="SAM" id="MobiDB-lite"/>
    </source>
</evidence>
<keyword evidence="2" id="KW-1133">Transmembrane helix</keyword>
<dbReference type="Gene3D" id="2.30.30.40">
    <property type="entry name" value="SH3 Domains"/>
    <property type="match status" value="1"/>
</dbReference>
<dbReference type="EMBL" id="KZ997336">
    <property type="protein sequence ID" value="RKO87550.1"/>
    <property type="molecule type" value="Genomic_DNA"/>
</dbReference>
<keyword evidence="2" id="KW-0812">Transmembrane</keyword>
<dbReference type="Gene3D" id="2.120.10.80">
    <property type="entry name" value="Kelch-type beta propeller"/>
    <property type="match status" value="2"/>
</dbReference>
<dbReference type="InterPro" id="IPR015915">
    <property type="entry name" value="Kelch-typ_b-propeller"/>
</dbReference>
<evidence type="ECO:0008006" key="5">
    <source>
        <dbReference type="Google" id="ProtNLM"/>
    </source>
</evidence>
<dbReference type="SUPFAM" id="SSF117281">
    <property type="entry name" value="Kelch motif"/>
    <property type="match status" value="1"/>
</dbReference>
<dbReference type="OrthoDB" id="5595608at2759"/>
<keyword evidence="2" id="KW-0472">Membrane</keyword>
<keyword evidence="4" id="KW-1185">Reference proteome</keyword>
<name>A0A4P9W9Q5_9FUNG</name>
<reference evidence="4" key="1">
    <citation type="journal article" date="2018" name="Nat. Microbiol.">
        <title>Leveraging single-cell genomics to expand the fungal tree of life.</title>
        <authorList>
            <person name="Ahrendt S.R."/>
            <person name="Quandt C.A."/>
            <person name="Ciobanu D."/>
            <person name="Clum A."/>
            <person name="Salamov A."/>
            <person name="Andreopoulos B."/>
            <person name="Cheng J.F."/>
            <person name="Woyke T."/>
            <person name="Pelin A."/>
            <person name="Henrissat B."/>
            <person name="Reynolds N.K."/>
            <person name="Benny G.L."/>
            <person name="Smith M.E."/>
            <person name="James T.Y."/>
            <person name="Grigoriev I.V."/>
        </authorList>
    </citation>
    <scope>NUCLEOTIDE SEQUENCE [LARGE SCALE GENOMIC DNA]</scope>
</reference>
<evidence type="ECO:0000256" key="2">
    <source>
        <dbReference type="SAM" id="Phobius"/>
    </source>
</evidence>
<evidence type="ECO:0000313" key="3">
    <source>
        <dbReference type="EMBL" id="RKO87550.1"/>
    </source>
</evidence>
<dbReference type="Proteomes" id="UP000269721">
    <property type="component" value="Unassembled WGS sequence"/>
</dbReference>
<dbReference type="AlphaFoldDB" id="A0A4P9W9Q5"/>
<dbReference type="InterPro" id="IPR036028">
    <property type="entry name" value="SH3-like_dom_sf"/>
</dbReference>
<organism evidence="3 4">
    <name type="scientific">Blyttiomyces helicus</name>
    <dbReference type="NCBI Taxonomy" id="388810"/>
    <lineage>
        <taxon>Eukaryota</taxon>
        <taxon>Fungi</taxon>
        <taxon>Fungi incertae sedis</taxon>
        <taxon>Chytridiomycota</taxon>
        <taxon>Chytridiomycota incertae sedis</taxon>
        <taxon>Chytridiomycetes</taxon>
        <taxon>Chytridiomycetes incertae sedis</taxon>
        <taxon>Blyttiomyces</taxon>
    </lineage>
</organism>